<proteinExistence type="predicted"/>
<keyword evidence="3" id="KW-1185">Reference proteome</keyword>
<dbReference type="AlphaFoldDB" id="A0A1E5VMM9"/>
<feature type="region of interest" description="Disordered" evidence="1">
    <location>
        <begin position="63"/>
        <end position="84"/>
    </location>
</feature>
<name>A0A1E5VMM9_9POAL</name>
<evidence type="ECO:0000313" key="3">
    <source>
        <dbReference type="Proteomes" id="UP000095767"/>
    </source>
</evidence>
<gene>
    <name evidence="2" type="ORF">BAE44_0012591</name>
</gene>
<comment type="caution">
    <text evidence="2">The sequence shown here is derived from an EMBL/GenBank/DDBJ whole genome shotgun (WGS) entry which is preliminary data.</text>
</comment>
<evidence type="ECO:0000313" key="2">
    <source>
        <dbReference type="EMBL" id="OEL26390.1"/>
    </source>
</evidence>
<reference evidence="2 3" key="1">
    <citation type="submission" date="2016-09" db="EMBL/GenBank/DDBJ databases">
        <title>The draft genome of Dichanthelium oligosanthes: A C3 panicoid grass species.</title>
        <authorList>
            <person name="Studer A.J."/>
            <person name="Schnable J.C."/>
            <person name="Brutnell T.P."/>
        </authorList>
    </citation>
    <scope>NUCLEOTIDE SEQUENCE [LARGE SCALE GENOMIC DNA]</scope>
    <source>
        <strain evidence="3">cv. Kellogg 1175</strain>
        <tissue evidence="2">Leaf</tissue>
    </source>
</reference>
<sequence>MAAPWVILDTAPLVCSANELAPRGRPFRGDGSAPACLPGAGRRRQAQLAFCARRRPLGLLFLQTPPRRSSSPAPRRRAGPGIMVDVPSRPRPVYYVCDAAKGTAFRLPDPEQPGIICPGNVGLVAAPGSDTVGATWSPSSST</sequence>
<evidence type="ECO:0000256" key="1">
    <source>
        <dbReference type="SAM" id="MobiDB-lite"/>
    </source>
</evidence>
<organism evidence="2 3">
    <name type="scientific">Dichanthelium oligosanthes</name>
    <dbReference type="NCBI Taxonomy" id="888268"/>
    <lineage>
        <taxon>Eukaryota</taxon>
        <taxon>Viridiplantae</taxon>
        <taxon>Streptophyta</taxon>
        <taxon>Embryophyta</taxon>
        <taxon>Tracheophyta</taxon>
        <taxon>Spermatophyta</taxon>
        <taxon>Magnoliopsida</taxon>
        <taxon>Liliopsida</taxon>
        <taxon>Poales</taxon>
        <taxon>Poaceae</taxon>
        <taxon>PACMAD clade</taxon>
        <taxon>Panicoideae</taxon>
        <taxon>Panicodae</taxon>
        <taxon>Paniceae</taxon>
        <taxon>Dichantheliinae</taxon>
        <taxon>Dichanthelium</taxon>
    </lineage>
</organism>
<dbReference type="EMBL" id="LWDX02034737">
    <property type="protein sequence ID" value="OEL26390.1"/>
    <property type="molecule type" value="Genomic_DNA"/>
</dbReference>
<accession>A0A1E5VMM9</accession>
<protein>
    <submittedName>
        <fullName evidence="2">Uncharacterized protein</fullName>
    </submittedName>
</protein>
<dbReference type="Proteomes" id="UP000095767">
    <property type="component" value="Unassembled WGS sequence"/>
</dbReference>